<accession>A0A9P7VCW5</accession>
<evidence type="ECO:0000313" key="3">
    <source>
        <dbReference type="Proteomes" id="UP000790833"/>
    </source>
</evidence>
<dbReference type="PANTHER" id="PTHR12751:SF18">
    <property type="entry name" value="PHOSPHATASE AND ACTIN REGULATOR 1"/>
    <property type="match status" value="1"/>
</dbReference>
<dbReference type="RefSeq" id="XP_043051099.1">
    <property type="nucleotide sequence ID" value="XM_043194047.1"/>
</dbReference>
<dbReference type="AlphaFoldDB" id="A0A9P7VCW5"/>
<feature type="region of interest" description="Disordered" evidence="1">
    <location>
        <begin position="66"/>
        <end position="163"/>
    </location>
</feature>
<sequence>MSNNADSFLSNSFYSSSGSDSNQHLNNLRDSIQFKHSISSRSINAALKGTSSNHSSKDFKINGFVSQADPTAGASGTDSTNPIEPTSSTNDAAPQKESTARRTIYMKNSPSMKKLEGILNEKSKGDSFATISEEQETEHEDDEVRPISSSSYRLPHNDIDSLNDKSLETADLGLKTPASDTEQSTVVPSVVDQGEKDLTPSLHSATSSDTPTTNAFAQTSNLNSAVQSSSVNHPNVSSVSITSFATAHEQDHHDATKDQDLSKSTAILEREIYESPGSTMDGRGYSTNEETPVLAAPAVFQTIKSSDDVKALIKSVDVQSPQIDKNNNINNNPPPTNGLLNPLPLTKTHIHNFGSSTIDQKNTSFTNTTANHKTTPLLEPETPKQQVFRPRTISDLHPLARSPSTPVQGSRFPSNSSLSTNNSRTNTSKPKPPLTPSKHKRSSTLSDISKFASSSKKDKEKDKTSKEKKRFSFKALFKGKPPSEIKSKSYSTPNLADYKDDTTNTTNSTTNTTKGSSSQPSRSTNINSTESQSQSGQKKLGKSKSNSTFMNVFKKNKSSDNLTSLTPHDNQIEQFPPQSVTLNSIREIVDSPRADRRKSTTVASEFLFPLASKERKELEEIKYDDDNLHSNPPINRMNGGGYGEEIQLIPELLNEKEQQERTERKGNESNDEPLHVKKDSRFSNDTIFGSPLLSDVLSQKEQSKKTKSDLLIGESLFPKHLDAQEVESIISLERSRSIKSIKSHKRNSFVNYDGGDENIVHYQGRLNIPSRNTSMTRSNSILKNSSRSLNVNSIDNTIDNSNENILTSATSKSGSSAALVGVGSSEDMLNFGDLMDFADFIDADNFSMLESPKLNPLPLKTNDIEESRLADNEELTYIEPTMKKYPTSPVQISLPNGNGIARAISLTDKTNLFNSDNGNESSDQLVLGESTLEKSPEEKRSSMLDPNVQYLKSLSEGVVVPPITNTLYSPSTMELDTLSADHITPSSGYESELLGDLGQIKDVEENKLDGIQLEQSPILENAYRTVGTSPALDSKGKFARPISMSFRGLKPPSFGGKFENAGLRSSDSHQSFTLSMDDDTDYSGSGIGGGFGTSSDEEEEEEDYSYATVGYGGTRDSNYTYGSGLIAHELRHEDEHEEVSRFSFAPPSVNGGRFSQNKFPSFSDNSATSSPKSLSSFVLKTTNFFKSGGAAAPKVMSTMANALSQSVRFSSRIILYDTYNPEEYDRHPDTATCNQLTPLLAQKIKDELNTFKAEMEIHTDSQCYTHFF</sequence>
<feature type="region of interest" description="Disordered" evidence="1">
    <location>
        <begin position="1081"/>
        <end position="1105"/>
    </location>
</feature>
<name>A0A9P7VCW5_9ASCO</name>
<feature type="compositionally biased region" description="Low complexity" evidence="1">
    <location>
        <begin position="531"/>
        <end position="546"/>
    </location>
</feature>
<feature type="compositionally biased region" description="Basic and acidic residues" evidence="1">
    <location>
        <begin position="113"/>
        <end position="125"/>
    </location>
</feature>
<protein>
    <submittedName>
        <fullName evidence="2">Bud neck involved protein</fullName>
    </submittedName>
</protein>
<feature type="compositionally biased region" description="Polar residues" evidence="1">
    <location>
        <begin position="402"/>
        <end position="413"/>
    </location>
</feature>
<reference evidence="2" key="1">
    <citation type="submission" date="2021-03" db="EMBL/GenBank/DDBJ databases">
        <authorList>
            <person name="Palmer J.M."/>
        </authorList>
    </citation>
    <scope>NUCLEOTIDE SEQUENCE</scope>
    <source>
        <strain evidence="2">ARV_011</strain>
    </source>
</reference>
<dbReference type="Proteomes" id="UP000790833">
    <property type="component" value="Unassembled WGS sequence"/>
</dbReference>
<dbReference type="PANTHER" id="PTHR12751">
    <property type="entry name" value="PHOSPHATASE AND ACTIN REGULATOR PHACTR"/>
    <property type="match status" value="1"/>
</dbReference>
<feature type="compositionally biased region" description="Polar residues" evidence="1">
    <location>
        <begin position="66"/>
        <end position="92"/>
    </location>
</feature>
<feature type="region of interest" description="Disordered" evidence="1">
    <location>
        <begin position="656"/>
        <end position="682"/>
    </location>
</feature>
<feature type="compositionally biased region" description="Polar residues" evidence="1">
    <location>
        <begin position="514"/>
        <end position="530"/>
    </location>
</feature>
<feature type="region of interest" description="Disordered" evidence="1">
    <location>
        <begin position="353"/>
        <end position="546"/>
    </location>
</feature>
<feature type="compositionally biased region" description="Polar residues" evidence="1">
    <location>
        <begin position="201"/>
        <end position="216"/>
    </location>
</feature>
<keyword evidence="3" id="KW-1185">Reference proteome</keyword>
<feature type="compositionally biased region" description="Polar residues" evidence="1">
    <location>
        <begin position="178"/>
        <end position="187"/>
    </location>
</feature>
<feature type="compositionally biased region" description="Acidic residues" evidence="1">
    <location>
        <begin position="1095"/>
        <end position="1104"/>
    </location>
</feature>
<dbReference type="GO" id="GO:0003779">
    <property type="term" value="F:actin binding"/>
    <property type="evidence" value="ECO:0007669"/>
    <property type="project" value="TreeGrafter"/>
</dbReference>
<dbReference type="GeneID" id="66116695"/>
<feature type="compositionally biased region" description="Acidic residues" evidence="1">
    <location>
        <begin position="133"/>
        <end position="143"/>
    </location>
</feature>
<feature type="region of interest" description="Disordered" evidence="1">
    <location>
        <begin position="1"/>
        <end position="22"/>
    </location>
</feature>
<feature type="compositionally biased region" description="Polar residues" evidence="1">
    <location>
        <begin position="353"/>
        <end position="374"/>
    </location>
</feature>
<dbReference type="EMBL" id="JAHMUF010000003">
    <property type="protein sequence ID" value="KAG7195554.1"/>
    <property type="molecule type" value="Genomic_DNA"/>
</dbReference>
<feature type="compositionally biased region" description="Basic and acidic residues" evidence="1">
    <location>
        <begin position="455"/>
        <end position="465"/>
    </location>
</feature>
<evidence type="ECO:0000313" key="2">
    <source>
        <dbReference type="EMBL" id="KAG7195554.1"/>
    </source>
</evidence>
<feature type="compositionally biased region" description="Low complexity" evidence="1">
    <location>
        <begin position="503"/>
        <end position="513"/>
    </location>
</feature>
<dbReference type="OrthoDB" id="5563016at2759"/>
<organism evidence="2 3">
    <name type="scientific">Scheffersomyces spartinae</name>
    <dbReference type="NCBI Taxonomy" id="45513"/>
    <lineage>
        <taxon>Eukaryota</taxon>
        <taxon>Fungi</taxon>
        <taxon>Dikarya</taxon>
        <taxon>Ascomycota</taxon>
        <taxon>Saccharomycotina</taxon>
        <taxon>Pichiomycetes</taxon>
        <taxon>Debaryomycetaceae</taxon>
        <taxon>Scheffersomyces</taxon>
    </lineage>
</organism>
<evidence type="ECO:0000256" key="1">
    <source>
        <dbReference type="SAM" id="MobiDB-lite"/>
    </source>
</evidence>
<proteinExistence type="predicted"/>
<gene>
    <name evidence="2" type="primary">BNI4</name>
    <name evidence="2" type="ORF">KQ657_003321</name>
</gene>
<feature type="compositionally biased region" description="Low complexity" evidence="1">
    <location>
        <begin position="414"/>
        <end position="429"/>
    </location>
</feature>
<feature type="region of interest" description="Disordered" evidence="1">
    <location>
        <begin position="175"/>
        <end position="216"/>
    </location>
</feature>
<dbReference type="GO" id="GO:0030036">
    <property type="term" value="P:actin cytoskeleton organization"/>
    <property type="evidence" value="ECO:0007669"/>
    <property type="project" value="TreeGrafter"/>
</dbReference>
<comment type="caution">
    <text evidence="2">The sequence shown here is derived from an EMBL/GenBank/DDBJ whole genome shotgun (WGS) entry which is preliminary data.</text>
</comment>